<dbReference type="PANTHER" id="PTHR12110:SF53">
    <property type="entry name" value="BLR5974 PROTEIN"/>
    <property type="match status" value="1"/>
</dbReference>
<comment type="caution">
    <text evidence="2">The sequence shown here is derived from an EMBL/GenBank/DDBJ whole genome shotgun (WGS) entry which is preliminary data.</text>
</comment>
<dbReference type="SUPFAM" id="SSF51658">
    <property type="entry name" value="Xylose isomerase-like"/>
    <property type="match status" value="1"/>
</dbReference>
<dbReference type="PANTHER" id="PTHR12110">
    <property type="entry name" value="HYDROXYPYRUVATE ISOMERASE"/>
    <property type="match status" value="1"/>
</dbReference>
<dbReference type="InterPro" id="IPR013022">
    <property type="entry name" value="Xyl_isomerase-like_TIM-brl"/>
</dbReference>
<dbReference type="InterPro" id="IPR036237">
    <property type="entry name" value="Xyl_isomerase-like_sf"/>
</dbReference>
<keyword evidence="3" id="KW-1185">Reference proteome</keyword>
<keyword evidence="2" id="KW-0413">Isomerase</keyword>
<dbReference type="GO" id="GO:0016853">
    <property type="term" value="F:isomerase activity"/>
    <property type="evidence" value="ECO:0007669"/>
    <property type="project" value="UniProtKB-KW"/>
</dbReference>
<evidence type="ECO:0000259" key="1">
    <source>
        <dbReference type="Pfam" id="PF01261"/>
    </source>
</evidence>
<dbReference type="Proteomes" id="UP001431784">
    <property type="component" value="Unassembled WGS sequence"/>
</dbReference>
<reference evidence="2" key="1">
    <citation type="submission" date="2023-02" db="EMBL/GenBank/DDBJ databases">
        <title>Description of Roseinatronobacter alkalisoli sp. nov., an alkaliphilic bacerium isolated from soda soil.</title>
        <authorList>
            <person name="Wei W."/>
        </authorList>
    </citation>
    <scope>NUCLEOTIDE SEQUENCE</scope>
    <source>
        <strain evidence="2">HJB301</strain>
    </source>
</reference>
<evidence type="ECO:0000313" key="2">
    <source>
        <dbReference type="EMBL" id="MDD7971646.1"/>
    </source>
</evidence>
<accession>A0ABT5T9J2</accession>
<gene>
    <name evidence="2" type="ORF">PUT78_11075</name>
</gene>
<dbReference type="Pfam" id="PF01261">
    <property type="entry name" value="AP_endonuc_2"/>
    <property type="match status" value="1"/>
</dbReference>
<feature type="domain" description="Xylose isomerase-like TIM barrel" evidence="1">
    <location>
        <begin position="52"/>
        <end position="265"/>
    </location>
</feature>
<protein>
    <submittedName>
        <fullName evidence="2">Sugar phosphate isomerase/epimerase</fullName>
    </submittedName>
</protein>
<dbReference type="Gene3D" id="3.20.20.150">
    <property type="entry name" value="Divalent-metal-dependent TIM barrel enzymes"/>
    <property type="match status" value="1"/>
</dbReference>
<dbReference type="EMBL" id="JAQZSM010000008">
    <property type="protein sequence ID" value="MDD7971646.1"/>
    <property type="molecule type" value="Genomic_DNA"/>
</dbReference>
<dbReference type="InterPro" id="IPR050312">
    <property type="entry name" value="IolE/XylAMocC-like"/>
</dbReference>
<organism evidence="2 3">
    <name type="scientific">Roseinatronobacter alkalisoli</name>
    <dbReference type="NCBI Taxonomy" id="3028235"/>
    <lineage>
        <taxon>Bacteria</taxon>
        <taxon>Pseudomonadati</taxon>
        <taxon>Pseudomonadota</taxon>
        <taxon>Alphaproteobacteria</taxon>
        <taxon>Rhodobacterales</taxon>
        <taxon>Paracoccaceae</taxon>
        <taxon>Roseinatronobacter</taxon>
    </lineage>
</organism>
<sequence length="272" mass="30216">MTVPLIGAAMLLHNMDILRDWLFDKDRPLEIQDFIPPGIIAGDTSALLRQWQVALQGHHGPRGIHGPFFGLDITNPDTEIRTIIQARMYKALDIASALHAEWMVLHSPFTFWHSLNYTNYPLLRKTLFQAAADCLGPVLERAADAGVTLVLENIDDTSPADRSDLIAKINHPNLKLSVDTGHADLAHAKYGAPPVIDFLQHAGTNLAHVHLQDIDGHADRHWHPGHGRINWKPLMTALAKHPAQPPLLLEVRNNHNRIPKTAAILENLLTGN</sequence>
<proteinExistence type="predicted"/>
<name>A0ABT5T9J2_9RHOB</name>
<evidence type="ECO:0000313" key="3">
    <source>
        <dbReference type="Proteomes" id="UP001431784"/>
    </source>
</evidence>